<dbReference type="Gene3D" id="3.40.50.300">
    <property type="entry name" value="P-loop containing nucleotide triphosphate hydrolases"/>
    <property type="match status" value="1"/>
</dbReference>
<evidence type="ECO:0000256" key="1">
    <source>
        <dbReference type="ARBA" id="ARBA00022448"/>
    </source>
</evidence>
<dbReference type="InterPro" id="IPR017871">
    <property type="entry name" value="ABC_transporter-like_CS"/>
</dbReference>
<proteinExistence type="predicted"/>
<feature type="domain" description="ABC transporter" evidence="6">
    <location>
        <begin position="5"/>
        <end position="241"/>
    </location>
</feature>
<accession>A0A8J6TMZ1</accession>
<name>A0A8J6TMZ1_9BACT</name>
<evidence type="ECO:0000256" key="5">
    <source>
        <dbReference type="ARBA" id="ARBA00037066"/>
    </source>
</evidence>
<evidence type="ECO:0000256" key="3">
    <source>
        <dbReference type="ARBA" id="ARBA00022840"/>
    </source>
</evidence>
<evidence type="ECO:0000313" key="8">
    <source>
        <dbReference type="Proteomes" id="UP000605201"/>
    </source>
</evidence>
<sequence length="263" mass="28830">MNTAIDINHISCSYGNLPILKNLSFSVQKGDFFIVIGPNGSGKTTLMKVISGILKPQKGNLEILGRPLRGYTRKALAKTVAFVPQMVSADFPFTVIEVILMGRSPHLGILGLEQEIDLEIAKQAIAFTGVEHLANRKMDQLSGGELQRVFLARAICQEPQIMLLDEPTASLDLAHQGKIMDLMEKLKKEKGVTIVMVSHDVNLAAMYADRLLLLKDGKIVSCGLPGEVLTYQTLEEAYGCKLLVDESPLGKSPRITLVPQKFM</sequence>
<dbReference type="PANTHER" id="PTHR42794">
    <property type="entry name" value="HEMIN IMPORT ATP-BINDING PROTEIN HMUV"/>
    <property type="match status" value="1"/>
</dbReference>
<evidence type="ECO:0000256" key="2">
    <source>
        <dbReference type="ARBA" id="ARBA00022741"/>
    </source>
</evidence>
<dbReference type="FunFam" id="3.40.50.300:FF:000134">
    <property type="entry name" value="Iron-enterobactin ABC transporter ATP-binding protein"/>
    <property type="match status" value="1"/>
</dbReference>
<dbReference type="PANTHER" id="PTHR42794:SF1">
    <property type="entry name" value="HEMIN IMPORT ATP-BINDING PROTEIN HMUV"/>
    <property type="match status" value="1"/>
</dbReference>
<dbReference type="SMART" id="SM00382">
    <property type="entry name" value="AAA"/>
    <property type="match status" value="1"/>
</dbReference>
<dbReference type="PROSITE" id="PS00211">
    <property type="entry name" value="ABC_TRANSPORTER_1"/>
    <property type="match status" value="1"/>
</dbReference>
<dbReference type="GO" id="GO:0005524">
    <property type="term" value="F:ATP binding"/>
    <property type="evidence" value="ECO:0007669"/>
    <property type="project" value="UniProtKB-KW"/>
</dbReference>
<dbReference type="GO" id="GO:0016887">
    <property type="term" value="F:ATP hydrolysis activity"/>
    <property type="evidence" value="ECO:0007669"/>
    <property type="project" value="InterPro"/>
</dbReference>
<dbReference type="Pfam" id="PF00005">
    <property type="entry name" value="ABC_tran"/>
    <property type="match status" value="1"/>
</dbReference>
<keyword evidence="3 7" id="KW-0067">ATP-binding</keyword>
<evidence type="ECO:0000259" key="6">
    <source>
        <dbReference type="PROSITE" id="PS50893"/>
    </source>
</evidence>
<reference evidence="7 8" key="1">
    <citation type="submission" date="2020-08" db="EMBL/GenBank/DDBJ databases">
        <title>Bridging the membrane lipid divide: bacteria of the FCB group superphylum have the potential to synthesize archaeal ether lipids.</title>
        <authorList>
            <person name="Villanueva L."/>
            <person name="Von Meijenfeldt F.A.B."/>
            <person name="Westbye A.B."/>
            <person name="Yadav S."/>
            <person name="Hopmans E.C."/>
            <person name="Dutilh B.E."/>
            <person name="Sinninghe Damste J.S."/>
        </authorList>
    </citation>
    <scope>NUCLEOTIDE SEQUENCE [LARGE SCALE GENOMIC DNA]</scope>
    <source>
        <strain evidence="7">NIOZ-UU17</strain>
    </source>
</reference>
<dbReference type="SUPFAM" id="SSF52540">
    <property type="entry name" value="P-loop containing nucleoside triphosphate hydrolases"/>
    <property type="match status" value="1"/>
</dbReference>
<comment type="caution">
    <text evidence="7">The sequence shown here is derived from an EMBL/GenBank/DDBJ whole genome shotgun (WGS) entry which is preliminary data.</text>
</comment>
<dbReference type="PROSITE" id="PS50893">
    <property type="entry name" value="ABC_TRANSPORTER_2"/>
    <property type="match status" value="1"/>
</dbReference>
<protein>
    <submittedName>
        <fullName evidence="7">ABC transporter ATP-binding protein</fullName>
    </submittedName>
</protein>
<comment type="function">
    <text evidence="5">Part of the ABC transporter complex HmuTUV involved in hemin import. Responsible for energy coupling to the transport system.</text>
</comment>
<keyword evidence="1" id="KW-0813">Transport</keyword>
<dbReference type="InterPro" id="IPR003439">
    <property type="entry name" value="ABC_transporter-like_ATP-bd"/>
</dbReference>
<dbReference type="CDD" id="cd03214">
    <property type="entry name" value="ABC_Iron-Siderophores_B12_Hemin"/>
    <property type="match status" value="1"/>
</dbReference>
<organism evidence="7 8">
    <name type="scientific">Candidatus Desulfatibia vada</name>
    <dbReference type="NCBI Taxonomy" id="2841696"/>
    <lineage>
        <taxon>Bacteria</taxon>
        <taxon>Pseudomonadati</taxon>
        <taxon>Thermodesulfobacteriota</taxon>
        <taxon>Desulfobacteria</taxon>
        <taxon>Desulfobacterales</taxon>
        <taxon>Desulfobacterales incertae sedis</taxon>
        <taxon>Candidatus Desulfatibia</taxon>
    </lineage>
</organism>
<keyword evidence="2" id="KW-0547">Nucleotide-binding</keyword>
<dbReference type="InterPro" id="IPR003593">
    <property type="entry name" value="AAA+_ATPase"/>
</dbReference>
<evidence type="ECO:0000256" key="4">
    <source>
        <dbReference type="ARBA" id="ARBA00022967"/>
    </source>
</evidence>
<dbReference type="InterPro" id="IPR027417">
    <property type="entry name" value="P-loop_NTPase"/>
</dbReference>
<gene>
    <name evidence="7" type="ORF">H8D96_14105</name>
</gene>
<keyword evidence="4" id="KW-1278">Translocase</keyword>
<dbReference type="Proteomes" id="UP000605201">
    <property type="component" value="Unassembled WGS sequence"/>
</dbReference>
<evidence type="ECO:0000313" key="7">
    <source>
        <dbReference type="EMBL" id="MBC8433041.1"/>
    </source>
</evidence>
<dbReference type="AlphaFoldDB" id="A0A8J6TMZ1"/>
<dbReference type="EMBL" id="JACNIG010000264">
    <property type="protein sequence ID" value="MBC8433041.1"/>
    <property type="molecule type" value="Genomic_DNA"/>
</dbReference>